<dbReference type="EMBL" id="CM026427">
    <property type="protein sequence ID" value="KAG0569152.1"/>
    <property type="molecule type" value="Genomic_DNA"/>
</dbReference>
<dbReference type="AlphaFoldDB" id="A0A8T0HI94"/>
<evidence type="ECO:0000313" key="3">
    <source>
        <dbReference type="Proteomes" id="UP000822688"/>
    </source>
</evidence>
<proteinExistence type="predicted"/>
<protein>
    <submittedName>
        <fullName evidence="2">Uncharacterized protein</fullName>
    </submittedName>
</protein>
<gene>
    <name evidence="2" type="ORF">KC19_6G068900</name>
</gene>
<dbReference type="Proteomes" id="UP000822688">
    <property type="component" value="Chromosome 6"/>
</dbReference>
<feature type="compositionally biased region" description="Low complexity" evidence="1">
    <location>
        <begin position="36"/>
        <end position="50"/>
    </location>
</feature>
<keyword evidence="3" id="KW-1185">Reference proteome</keyword>
<name>A0A8T0HI94_CERPU</name>
<evidence type="ECO:0000256" key="1">
    <source>
        <dbReference type="SAM" id="MobiDB-lite"/>
    </source>
</evidence>
<reference evidence="2 3" key="1">
    <citation type="submission" date="2020-06" db="EMBL/GenBank/DDBJ databases">
        <title>WGS assembly of Ceratodon purpureus strain R40.</title>
        <authorList>
            <person name="Carey S.B."/>
            <person name="Jenkins J."/>
            <person name="Shu S."/>
            <person name="Lovell J.T."/>
            <person name="Sreedasyam A."/>
            <person name="Maumus F."/>
            <person name="Tiley G.P."/>
            <person name="Fernandez-Pozo N."/>
            <person name="Barry K."/>
            <person name="Chen C."/>
            <person name="Wang M."/>
            <person name="Lipzen A."/>
            <person name="Daum C."/>
            <person name="Saski C.A."/>
            <person name="Payton A.C."/>
            <person name="Mcbreen J.C."/>
            <person name="Conrad R.E."/>
            <person name="Kollar L.M."/>
            <person name="Olsson S."/>
            <person name="Huttunen S."/>
            <person name="Landis J.B."/>
            <person name="Wickett N.J."/>
            <person name="Johnson M.G."/>
            <person name="Rensing S.A."/>
            <person name="Grimwood J."/>
            <person name="Schmutz J."/>
            <person name="Mcdaniel S.F."/>
        </authorList>
    </citation>
    <scope>NUCLEOTIDE SEQUENCE [LARGE SCALE GENOMIC DNA]</scope>
    <source>
        <strain evidence="2 3">R40</strain>
    </source>
</reference>
<sequence>MAGDVWRWCQVHQKWLQDVNVKVTPRGLQNDRGESASHSSFSPSSRSFSSNRPDCLERMARKPLGNPAASSRWQDDARIMDPVSPSPRYSAGKSKKGSFPLQESGVALRDPRDLGLGMQDYANARPVEGSTDVGNVWPQSRPNRPVRWLFQETPIQSNFLPAFVGGTFKV</sequence>
<organism evidence="2 3">
    <name type="scientific">Ceratodon purpureus</name>
    <name type="common">Fire moss</name>
    <name type="synonym">Dicranum purpureum</name>
    <dbReference type="NCBI Taxonomy" id="3225"/>
    <lineage>
        <taxon>Eukaryota</taxon>
        <taxon>Viridiplantae</taxon>
        <taxon>Streptophyta</taxon>
        <taxon>Embryophyta</taxon>
        <taxon>Bryophyta</taxon>
        <taxon>Bryophytina</taxon>
        <taxon>Bryopsida</taxon>
        <taxon>Dicranidae</taxon>
        <taxon>Pseudoditrichales</taxon>
        <taxon>Ditrichaceae</taxon>
        <taxon>Ceratodon</taxon>
    </lineage>
</organism>
<feature type="region of interest" description="Disordered" evidence="1">
    <location>
        <begin position="26"/>
        <end position="101"/>
    </location>
</feature>
<evidence type="ECO:0000313" key="2">
    <source>
        <dbReference type="EMBL" id="KAG0569152.1"/>
    </source>
</evidence>
<accession>A0A8T0HI94</accession>
<comment type="caution">
    <text evidence="2">The sequence shown here is derived from an EMBL/GenBank/DDBJ whole genome shotgun (WGS) entry which is preliminary data.</text>
</comment>